<name>A0A8S2VMD7_9BILA</name>
<dbReference type="EMBL" id="CAJNOK010049828">
    <property type="protein sequence ID" value="CAF1597771.1"/>
    <property type="molecule type" value="Genomic_DNA"/>
</dbReference>
<comment type="caution">
    <text evidence="8">The sequence shown here is derived from an EMBL/GenBank/DDBJ whole genome shotgun (WGS) entry which is preliminary data.</text>
</comment>
<dbReference type="SUPFAM" id="SSF57850">
    <property type="entry name" value="RING/U-box"/>
    <property type="match status" value="1"/>
</dbReference>
<dbReference type="EMBL" id="CAJOBA010073500">
    <property type="protein sequence ID" value="CAF4404782.1"/>
    <property type="molecule type" value="Genomic_DNA"/>
</dbReference>
<dbReference type="SMART" id="SM00184">
    <property type="entry name" value="RING"/>
    <property type="match status" value="1"/>
</dbReference>
<evidence type="ECO:0000313" key="7">
    <source>
        <dbReference type="EMBL" id="CAF1597771.1"/>
    </source>
</evidence>
<dbReference type="InterPro" id="IPR051051">
    <property type="entry name" value="E3_ubiq-ligase_TRIM/RNF"/>
</dbReference>
<evidence type="ECO:0000259" key="5">
    <source>
        <dbReference type="PROSITE" id="PS50089"/>
    </source>
</evidence>
<organism evidence="8 9">
    <name type="scientific">Didymodactylos carnosus</name>
    <dbReference type="NCBI Taxonomy" id="1234261"/>
    <lineage>
        <taxon>Eukaryota</taxon>
        <taxon>Metazoa</taxon>
        <taxon>Spiralia</taxon>
        <taxon>Gnathifera</taxon>
        <taxon>Rotifera</taxon>
        <taxon>Eurotatoria</taxon>
        <taxon>Bdelloidea</taxon>
        <taxon>Philodinida</taxon>
        <taxon>Philodinidae</taxon>
        <taxon>Didymodactylos</taxon>
    </lineage>
</organism>
<dbReference type="CDD" id="cd00198">
    <property type="entry name" value="vWFA"/>
    <property type="match status" value="1"/>
</dbReference>
<dbReference type="InterPro" id="IPR036465">
    <property type="entry name" value="vWFA_dom_sf"/>
</dbReference>
<dbReference type="InterPro" id="IPR027370">
    <property type="entry name" value="Znf-RING_euk"/>
</dbReference>
<dbReference type="Proteomes" id="UP000682733">
    <property type="component" value="Unassembled WGS sequence"/>
</dbReference>
<dbReference type="InterPro" id="IPR013083">
    <property type="entry name" value="Znf_RING/FYVE/PHD"/>
</dbReference>
<keyword evidence="1" id="KW-0479">Metal-binding</keyword>
<dbReference type="SUPFAM" id="SSF53300">
    <property type="entry name" value="vWA-like"/>
    <property type="match status" value="1"/>
</dbReference>
<evidence type="ECO:0000256" key="2">
    <source>
        <dbReference type="ARBA" id="ARBA00022771"/>
    </source>
</evidence>
<dbReference type="Gene3D" id="3.30.40.10">
    <property type="entry name" value="Zinc/RING finger domain, C3HC4 (zinc finger)"/>
    <property type="match status" value="1"/>
</dbReference>
<evidence type="ECO:0000313" key="8">
    <source>
        <dbReference type="EMBL" id="CAF4404782.1"/>
    </source>
</evidence>
<evidence type="ECO:0000313" key="9">
    <source>
        <dbReference type="Proteomes" id="UP000682733"/>
    </source>
</evidence>
<protein>
    <recommendedName>
        <fullName evidence="10">RING-type domain-containing protein</fullName>
    </recommendedName>
</protein>
<accession>A0A8S2VMD7</accession>
<reference evidence="8" key="1">
    <citation type="submission" date="2021-02" db="EMBL/GenBank/DDBJ databases">
        <authorList>
            <person name="Nowell W R."/>
        </authorList>
    </citation>
    <scope>NUCLEOTIDE SEQUENCE</scope>
</reference>
<proteinExistence type="predicted"/>
<evidence type="ECO:0000256" key="1">
    <source>
        <dbReference type="ARBA" id="ARBA00022723"/>
    </source>
</evidence>
<dbReference type="Gene3D" id="3.40.50.410">
    <property type="entry name" value="von Willebrand factor, type A domain"/>
    <property type="match status" value="1"/>
</dbReference>
<evidence type="ECO:0000256" key="4">
    <source>
        <dbReference type="PROSITE-ProRule" id="PRU00175"/>
    </source>
</evidence>
<dbReference type="Pfam" id="PF13445">
    <property type="entry name" value="zf-RING_UBOX"/>
    <property type="match status" value="1"/>
</dbReference>
<keyword evidence="2 4" id="KW-0863">Zinc-finger</keyword>
<evidence type="ECO:0000256" key="3">
    <source>
        <dbReference type="ARBA" id="ARBA00022833"/>
    </source>
</evidence>
<dbReference type="Proteomes" id="UP000677228">
    <property type="component" value="Unassembled WGS sequence"/>
</dbReference>
<feature type="domain" description="RING-type" evidence="5">
    <location>
        <begin position="12"/>
        <end position="62"/>
    </location>
</feature>
<evidence type="ECO:0008006" key="10">
    <source>
        <dbReference type="Google" id="ProtNLM"/>
    </source>
</evidence>
<dbReference type="PROSITE" id="PS50089">
    <property type="entry name" value="ZF_RING_2"/>
    <property type="match status" value="1"/>
</dbReference>
<feature type="domain" description="VWFA" evidence="6">
    <location>
        <begin position="92"/>
        <end position="247"/>
    </location>
</feature>
<dbReference type="InterPro" id="IPR002035">
    <property type="entry name" value="VWF_A"/>
</dbReference>
<keyword evidence="3" id="KW-0862">Zinc</keyword>
<dbReference type="GO" id="GO:0008270">
    <property type="term" value="F:zinc ion binding"/>
    <property type="evidence" value="ECO:0007669"/>
    <property type="project" value="UniProtKB-KW"/>
</dbReference>
<dbReference type="PANTHER" id="PTHR25465">
    <property type="entry name" value="B-BOX DOMAIN CONTAINING"/>
    <property type="match status" value="1"/>
</dbReference>
<sequence>MTQASSVINDNCSICRSQFFDPIVLPCGHSFDRRCIRECVQHSNAQAQIPVESRTIGCPLCRKHFRSNVKFIDEWNSRQVVQSMENMAIPVYEIFVIDTSSSMWFSDEFFGTARLTVAKDFLREILNERKRSGKNLIACYYFNASTNQLFDFSVIDDNEISSIDLLTPDTSFFTKKTAVYDSISDCMQKFQNEIRGANILQESERKIYVLSDGCDNRSRPSSIQRYQLISQRLAKEATIEGTFIQIGLKNLKTGKSVANLLRYRFHHFGSGNAALFTRGFLSENPSEHNRFVAHHTSLVNTQTEQQQQRDIRLTTSLILPPQNNSQRQALLAE</sequence>
<dbReference type="InterPro" id="IPR001841">
    <property type="entry name" value="Znf_RING"/>
</dbReference>
<evidence type="ECO:0000259" key="6">
    <source>
        <dbReference type="PROSITE" id="PS50234"/>
    </source>
</evidence>
<gene>
    <name evidence="7" type="ORF">OVA965_LOCUS41909</name>
    <name evidence="8" type="ORF">TMI583_LOCUS43679</name>
</gene>
<dbReference type="PROSITE" id="PS50234">
    <property type="entry name" value="VWFA"/>
    <property type="match status" value="1"/>
</dbReference>
<dbReference type="AlphaFoldDB" id="A0A8S2VMD7"/>